<protein>
    <recommendedName>
        <fullName evidence="4">Ketoreductase domain-containing protein</fullName>
    </recommendedName>
</protein>
<dbReference type="SMART" id="SM00822">
    <property type="entry name" value="PKS_KR"/>
    <property type="match status" value="1"/>
</dbReference>
<evidence type="ECO:0000313" key="5">
    <source>
        <dbReference type="EMBL" id="KAK0508746.1"/>
    </source>
</evidence>
<evidence type="ECO:0000256" key="1">
    <source>
        <dbReference type="ARBA" id="ARBA00006484"/>
    </source>
</evidence>
<reference evidence="5" key="1">
    <citation type="submission" date="2023-03" db="EMBL/GenBank/DDBJ databases">
        <title>Complete genome of Cladonia borealis.</title>
        <authorList>
            <person name="Park H."/>
        </authorList>
    </citation>
    <scope>NUCLEOTIDE SEQUENCE</scope>
    <source>
        <strain evidence="5">ANT050790</strain>
    </source>
</reference>
<evidence type="ECO:0000313" key="6">
    <source>
        <dbReference type="Proteomes" id="UP001166286"/>
    </source>
</evidence>
<dbReference type="Gene3D" id="3.40.50.720">
    <property type="entry name" value="NAD(P)-binding Rossmann-like Domain"/>
    <property type="match status" value="1"/>
</dbReference>
<dbReference type="PRINTS" id="PR00081">
    <property type="entry name" value="GDHRDH"/>
</dbReference>
<dbReference type="AlphaFoldDB" id="A0AA39QVR5"/>
<name>A0AA39QVR5_9LECA</name>
<gene>
    <name evidence="5" type="ORF">JMJ35_009022</name>
</gene>
<evidence type="ECO:0000256" key="3">
    <source>
        <dbReference type="ARBA" id="ARBA00023002"/>
    </source>
</evidence>
<comment type="caution">
    <text evidence="5">The sequence shown here is derived from an EMBL/GenBank/DDBJ whole genome shotgun (WGS) entry which is preliminary data.</text>
</comment>
<dbReference type="GO" id="GO:0050664">
    <property type="term" value="F:oxidoreductase activity, acting on NAD(P)H, oxygen as acceptor"/>
    <property type="evidence" value="ECO:0007669"/>
    <property type="project" value="TreeGrafter"/>
</dbReference>
<keyword evidence="2" id="KW-0521">NADP</keyword>
<dbReference type="EMBL" id="JAFEKC020000020">
    <property type="protein sequence ID" value="KAK0508746.1"/>
    <property type="molecule type" value="Genomic_DNA"/>
</dbReference>
<feature type="domain" description="Ketoreductase" evidence="4">
    <location>
        <begin position="3"/>
        <end position="182"/>
    </location>
</feature>
<proteinExistence type="inferred from homology"/>
<organism evidence="5 6">
    <name type="scientific">Cladonia borealis</name>
    <dbReference type="NCBI Taxonomy" id="184061"/>
    <lineage>
        <taxon>Eukaryota</taxon>
        <taxon>Fungi</taxon>
        <taxon>Dikarya</taxon>
        <taxon>Ascomycota</taxon>
        <taxon>Pezizomycotina</taxon>
        <taxon>Lecanoromycetes</taxon>
        <taxon>OSLEUM clade</taxon>
        <taxon>Lecanoromycetidae</taxon>
        <taxon>Lecanorales</taxon>
        <taxon>Lecanorineae</taxon>
        <taxon>Cladoniaceae</taxon>
        <taxon>Cladonia</taxon>
    </lineage>
</organism>
<dbReference type="InterPro" id="IPR036291">
    <property type="entry name" value="NAD(P)-bd_dom_sf"/>
</dbReference>
<dbReference type="SUPFAM" id="SSF51735">
    <property type="entry name" value="NAD(P)-binding Rossmann-fold domains"/>
    <property type="match status" value="1"/>
</dbReference>
<dbReference type="PROSITE" id="PS00061">
    <property type="entry name" value="ADH_SHORT"/>
    <property type="match status" value="1"/>
</dbReference>
<comment type="similarity">
    <text evidence="1">Belongs to the short-chain dehydrogenases/reductases (SDR) family.</text>
</comment>
<sequence length="251" mass="27247">MAKTIIVTGASRGIGLAIAEYLLQKSHNVVALARSRDALEKLQEKYPQHVRIVAGDLGDLSLAQQAVDLAAKEFGRLDGLIVNHGMIEPVAKIRDCKPEDWKRTFDVNLISAVAFAKSALPLLNESKGCILFTSSGAAVGAVSTWSAYGATKAAMNHLAGQLACEEPDVTTISVRPGVVDTEMQRELRDVHSAKMTDKDNSKFLGLHQEGKLLKPSDPGDVMAKMVLDPPRELNGKFINWESPELAIYRES</sequence>
<dbReference type="FunFam" id="3.40.50.720:FF:000281">
    <property type="entry name" value="Uncharacterized oxidoreductase YIR035C"/>
    <property type="match status" value="1"/>
</dbReference>
<dbReference type="Proteomes" id="UP001166286">
    <property type="component" value="Unassembled WGS sequence"/>
</dbReference>
<keyword evidence="3" id="KW-0560">Oxidoreductase</keyword>
<evidence type="ECO:0000256" key="2">
    <source>
        <dbReference type="ARBA" id="ARBA00022857"/>
    </source>
</evidence>
<keyword evidence="6" id="KW-1185">Reference proteome</keyword>
<accession>A0AA39QVR5</accession>
<dbReference type="InterPro" id="IPR002347">
    <property type="entry name" value="SDR_fam"/>
</dbReference>
<dbReference type="InterPro" id="IPR057326">
    <property type="entry name" value="KR_dom"/>
</dbReference>
<dbReference type="InterPro" id="IPR020904">
    <property type="entry name" value="Sc_DH/Rdtase_CS"/>
</dbReference>
<dbReference type="CDD" id="cd05367">
    <property type="entry name" value="SPR-like_SDR_c"/>
    <property type="match status" value="1"/>
</dbReference>
<evidence type="ECO:0000259" key="4">
    <source>
        <dbReference type="SMART" id="SM00822"/>
    </source>
</evidence>
<dbReference type="PANTHER" id="PTHR43008:SF8">
    <property type="entry name" value="BENZIL REDUCTASE ((S)-BENZOIN FORMING) IRC24"/>
    <property type="match status" value="1"/>
</dbReference>
<dbReference type="Pfam" id="PF00106">
    <property type="entry name" value="adh_short"/>
    <property type="match status" value="1"/>
</dbReference>
<dbReference type="PANTHER" id="PTHR43008">
    <property type="entry name" value="BENZIL REDUCTASE"/>
    <property type="match status" value="1"/>
</dbReference>